<keyword evidence="4 7" id="KW-0479">Metal-binding</keyword>
<dbReference type="FunFam" id="3.40.50.261:FF:000001">
    <property type="entry name" value="Succinate--CoA ligase [ADP-forming] subunit beta"/>
    <property type="match status" value="1"/>
</dbReference>
<evidence type="ECO:0000256" key="4">
    <source>
        <dbReference type="ARBA" id="ARBA00022723"/>
    </source>
</evidence>
<evidence type="ECO:0000256" key="8">
    <source>
        <dbReference type="RuleBase" id="RU361258"/>
    </source>
</evidence>
<reference evidence="11 12" key="1">
    <citation type="journal article" date="2013" name="Curr. Biol.">
        <title>Shared signatures of parasitism and phylogenomics unite Cryptomycota and microsporidia.</title>
        <authorList>
            <person name="James T.Y."/>
            <person name="Pelin A."/>
            <person name="Bonen L."/>
            <person name="Ahrendt S."/>
            <person name="Sain D."/>
            <person name="Corradi N."/>
            <person name="Stajich J.E."/>
        </authorList>
    </citation>
    <scope>NUCLEOTIDE SEQUENCE [LARGE SCALE GENOMIC DNA]</scope>
    <source>
        <strain evidence="11 12">CSF55</strain>
    </source>
</reference>
<keyword evidence="2 7" id="KW-0816">Tricarboxylic acid cycle</keyword>
<comment type="subcellular location">
    <subcellularLocation>
        <location evidence="7">Mitochondrion</location>
    </subcellularLocation>
</comment>
<dbReference type="InterPro" id="IPR017866">
    <property type="entry name" value="Succ-CoA_synthase_bsu_CS"/>
</dbReference>
<dbReference type="EMBL" id="KE560649">
    <property type="protein sequence ID" value="EPZ36144.1"/>
    <property type="molecule type" value="Genomic_DNA"/>
</dbReference>
<dbReference type="Proteomes" id="UP000030755">
    <property type="component" value="Unassembled WGS sequence"/>
</dbReference>
<evidence type="ECO:0000256" key="3">
    <source>
        <dbReference type="ARBA" id="ARBA00022598"/>
    </source>
</evidence>
<dbReference type="Gene3D" id="3.30.470.20">
    <property type="entry name" value="ATP-grasp fold, B domain"/>
    <property type="match status" value="1"/>
</dbReference>
<feature type="domain" description="ATP-citrate synthase/succinyl-CoA ligase C-terminal" evidence="9">
    <location>
        <begin position="328"/>
        <end position="448"/>
    </location>
</feature>
<dbReference type="OrthoDB" id="1552at2759"/>
<evidence type="ECO:0000259" key="10">
    <source>
        <dbReference type="Pfam" id="PF08442"/>
    </source>
</evidence>
<comment type="subunit">
    <text evidence="7 8">Heterodimer of an alpha and a beta subunit.</text>
</comment>
<comment type="catalytic activity">
    <reaction evidence="7">
        <text>succinate + ATP + CoA = succinyl-CoA + ADP + phosphate</text>
        <dbReference type="Rhea" id="RHEA:17661"/>
        <dbReference type="ChEBI" id="CHEBI:30031"/>
        <dbReference type="ChEBI" id="CHEBI:30616"/>
        <dbReference type="ChEBI" id="CHEBI:43474"/>
        <dbReference type="ChEBI" id="CHEBI:57287"/>
        <dbReference type="ChEBI" id="CHEBI:57292"/>
        <dbReference type="ChEBI" id="CHEBI:456216"/>
        <dbReference type="EC" id="6.2.1.5"/>
    </reaction>
</comment>
<dbReference type="Pfam" id="PF00549">
    <property type="entry name" value="Ligase_CoA"/>
    <property type="match status" value="1"/>
</dbReference>
<name>A0A075B0S1_ROZAC</name>
<dbReference type="EC" id="6.2.1.5" evidence="7"/>
<comment type="similarity">
    <text evidence="7 8">Belongs to the succinate/malate CoA ligase beta subunit family.</text>
</comment>
<evidence type="ECO:0000256" key="5">
    <source>
        <dbReference type="ARBA" id="ARBA00022741"/>
    </source>
</evidence>
<gene>
    <name evidence="11" type="ORF">O9G_004048</name>
</gene>
<dbReference type="UniPathway" id="UPA00223">
    <property type="reaction ID" value="UER00999"/>
</dbReference>
<evidence type="ECO:0000259" key="9">
    <source>
        <dbReference type="Pfam" id="PF00549"/>
    </source>
</evidence>
<dbReference type="SUPFAM" id="SSF56059">
    <property type="entry name" value="Glutathione synthetase ATP-binding domain-like"/>
    <property type="match status" value="1"/>
</dbReference>
<evidence type="ECO:0000256" key="1">
    <source>
        <dbReference type="ARBA" id="ARBA00005064"/>
    </source>
</evidence>
<dbReference type="HOGENOM" id="CLU_037430_0_0_1"/>
<dbReference type="SUPFAM" id="SSF52210">
    <property type="entry name" value="Succinyl-CoA synthetase domains"/>
    <property type="match status" value="1"/>
</dbReference>
<feature type="domain" description="ATP-grasp fold succinyl-CoA synthetase-type" evidence="10">
    <location>
        <begin position="49"/>
        <end position="267"/>
    </location>
</feature>
<dbReference type="InterPro" id="IPR013815">
    <property type="entry name" value="ATP_grasp_subdomain_1"/>
</dbReference>
<accession>A0A075B0S1</accession>
<dbReference type="NCBIfam" id="TIGR01016">
    <property type="entry name" value="sucCoAbeta"/>
    <property type="match status" value="1"/>
</dbReference>
<dbReference type="Pfam" id="PF08442">
    <property type="entry name" value="ATP-grasp_2"/>
    <property type="match status" value="1"/>
</dbReference>
<dbReference type="PANTHER" id="PTHR11815:SF10">
    <property type="entry name" value="SUCCINATE--COA LIGASE [GDP-FORMING] SUBUNIT BETA, MITOCHONDRIAL"/>
    <property type="match status" value="1"/>
</dbReference>
<dbReference type="GO" id="GO:0005524">
    <property type="term" value="F:ATP binding"/>
    <property type="evidence" value="ECO:0007669"/>
    <property type="project" value="UniProtKB-UniRule"/>
</dbReference>
<dbReference type="InterPro" id="IPR005809">
    <property type="entry name" value="Succ_CoA_ligase-like_bsu"/>
</dbReference>
<evidence type="ECO:0000313" key="12">
    <source>
        <dbReference type="Proteomes" id="UP000030755"/>
    </source>
</evidence>
<dbReference type="PIRSF" id="PIRSF001554">
    <property type="entry name" value="SucCS_beta"/>
    <property type="match status" value="1"/>
</dbReference>
<dbReference type="Gene3D" id="3.30.1490.20">
    <property type="entry name" value="ATP-grasp fold, A domain"/>
    <property type="match status" value="1"/>
</dbReference>
<evidence type="ECO:0000313" key="11">
    <source>
        <dbReference type="EMBL" id="EPZ36144.1"/>
    </source>
</evidence>
<comment type="function">
    <text evidence="7">Succinyl-CoA synthetase functions in the citric acid cycle (TCA), coupling the hydrolysis of succinyl-CoA to the synthesis of ATP and thus represents the only step of substrate-level phosphorylation in the TCA. The beta subunit provides nucleotide specificity of the enzyme and binds the substrate succinate, while the binding sites for coenzyme A and phosphate are found in the alpha subunit.</text>
</comment>
<keyword evidence="7" id="KW-0067">ATP-binding</keyword>
<dbReference type="FunFam" id="3.30.470.20:FF:000002">
    <property type="entry name" value="Succinate--CoA ligase [ADP-forming] subunit beta"/>
    <property type="match status" value="1"/>
</dbReference>
<evidence type="ECO:0000256" key="7">
    <source>
        <dbReference type="HAMAP-Rule" id="MF_03219"/>
    </source>
</evidence>
<dbReference type="GO" id="GO:0004776">
    <property type="term" value="F:succinate-CoA ligase (GDP-forming) activity"/>
    <property type="evidence" value="ECO:0007669"/>
    <property type="project" value="TreeGrafter"/>
</dbReference>
<dbReference type="AlphaFoldDB" id="A0A075B0S1"/>
<dbReference type="GO" id="GO:0000287">
    <property type="term" value="F:magnesium ion binding"/>
    <property type="evidence" value="ECO:0007669"/>
    <property type="project" value="UniProtKB-UniRule"/>
</dbReference>
<comment type="pathway">
    <text evidence="1 7">Carbohydrate metabolism; tricarboxylic acid cycle; succinate from succinyl-CoA (ligase route): step 1/1.</text>
</comment>
<dbReference type="GO" id="GO:0004775">
    <property type="term" value="F:succinate-CoA ligase (ADP-forming) activity"/>
    <property type="evidence" value="ECO:0007669"/>
    <property type="project" value="UniProtKB-UniRule"/>
</dbReference>
<organism evidence="11 12">
    <name type="scientific">Rozella allomycis (strain CSF55)</name>
    <dbReference type="NCBI Taxonomy" id="988480"/>
    <lineage>
        <taxon>Eukaryota</taxon>
        <taxon>Fungi</taxon>
        <taxon>Fungi incertae sedis</taxon>
        <taxon>Cryptomycota</taxon>
        <taxon>Cryptomycota incertae sedis</taxon>
        <taxon>Rozella</taxon>
    </lineage>
</organism>
<feature type="binding site" evidence="7">
    <location>
        <position position="265"/>
    </location>
    <ligand>
        <name>Mg(2+)</name>
        <dbReference type="ChEBI" id="CHEBI:18420"/>
    </ligand>
</feature>
<feature type="binding site" evidence="7">
    <location>
        <position position="95"/>
    </location>
    <ligand>
        <name>ATP</name>
        <dbReference type="ChEBI" id="CHEBI:30616"/>
    </ligand>
</feature>
<protein>
    <recommendedName>
        <fullName evidence="7">Succinate--CoA ligase [ADP-forming] subunit beta, mitochondrial</fullName>
        <ecNumber evidence="7">6.2.1.5</ecNumber>
    </recommendedName>
    <alternativeName>
        <fullName evidence="7">Succinyl-CoA synthetase beta chain</fullName>
        <shortName evidence="7">SCS-beta</shortName>
    </alternativeName>
</protein>
<dbReference type="GO" id="GO:0005739">
    <property type="term" value="C:mitochondrion"/>
    <property type="evidence" value="ECO:0007669"/>
    <property type="project" value="UniProtKB-SubCell"/>
</dbReference>
<dbReference type="PANTHER" id="PTHR11815">
    <property type="entry name" value="SUCCINYL-COA SYNTHETASE BETA CHAIN"/>
    <property type="match status" value="1"/>
</dbReference>
<dbReference type="STRING" id="988480.A0A075B0S1"/>
<evidence type="ECO:0000256" key="2">
    <source>
        <dbReference type="ARBA" id="ARBA00022532"/>
    </source>
</evidence>
<keyword evidence="3 7" id="KW-0436">Ligase</keyword>
<dbReference type="GO" id="GO:0006099">
    <property type="term" value="P:tricarboxylic acid cycle"/>
    <property type="evidence" value="ECO:0007669"/>
    <property type="project" value="UniProtKB-UniRule"/>
</dbReference>
<dbReference type="Gene3D" id="3.40.50.261">
    <property type="entry name" value="Succinyl-CoA synthetase domains"/>
    <property type="match status" value="1"/>
</dbReference>
<comment type="cofactor">
    <cofactor evidence="7">
        <name>Mg(2+)</name>
        <dbReference type="ChEBI" id="CHEBI:18420"/>
    </cofactor>
    <text evidence="7">Binds 1 Mg(2+) ion per subunit.</text>
</comment>
<feature type="binding site" evidence="7">
    <location>
        <position position="173"/>
    </location>
    <ligand>
        <name>ATP</name>
        <dbReference type="ChEBI" id="CHEBI:30616"/>
    </ligand>
</feature>
<dbReference type="OMA" id="ITACDEV"/>
<dbReference type="PROSITE" id="PS01217">
    <property type="entry name" value="SUCCINYL_COA_LIG_3"/>
    <property type="match status" value="1"/>
</dbReference>
<feature type="binding site" evidence="7">
    <location>
        <begin position="102"/>
        <end position="104"/>
    </location>
    <ligand>
        <name>ATP</name>
        <dbReference type="ChEBI" id="CHEBI:30616"/>
    </ligand>
</feature>
<dbReference type="NCBIfam" id="NF001913">
    <property type="entry name" value="PRK00696.1"/>
    <property type="match status" value="1"/>
</dbReference>
<keyword evidence="5 7" id="KW-0547">Nucleotide-binding</keyword>
<feature type="binding site" evidence="7">
    <location>
        <position position="279"/>
    </location>
    <ligand>
        <name>Mg(2+)</name>
        <dbReference type="ChEBI" id="CHEBI:18420"/>
    </ligand>
</feature>
<feature type="binding site" evidence="7">
    <location>
        <begin position="387"/>
        <end position="389"/>
    </location>
    <ligand>
        <name>substrate</name>
        <note>ligand shared with subunit alpha</note>
    </ligand>
</feature>
<sequence>MPNIKINDTTNLNYRLSLRHIPNIMYTFTRSFRNRMPQIIKSFIRNLHLHEYQSKQLMSNFGVSIQKFRTVDSTIDCIPKASEIVVVDAEEYVIKAQVHAGGRGKGQFTSGLKSGVHLTRDINAIPGLVEKMIGYNLITHQTTAEGVPVKKVSSGCEIDVKVMIAQALNIASEKYFAIVLDRTAGGPVVVASPVGGVDIEQVAAKNPEKIFKEPIDINVGITDDQAMKIASVLEFETNNIEKAADQIKRLYSLFVSVDATQVEVNPFGETDTGKVVCFDAKITFDDNAAFRQSEIFKMNDETESDPREVEANKFNLNYIGLDGNIGCLVNGAGLAMATMDIIKLYGASPANFLDVGGSATAAQVKEAFKIISADSNVKAILVNIFGGIMKCDVIAQGIVDAVKEIGLNLPLIVRLSGTNMEKGNAILNESGLDISSATDLDDAALKAVEAIQTPKEKNKIKN</sequence>
<dbReference type="InterPro" id="IPR005811">
    <property type="entry name" value="SUCC_ACL_C"/>
</dbReference>
<dbReference type="InterPro" id="IPR016102">
    <property type="entry name" value="Succinyl-CoA_synth-like"/>
</dbReference>
<feature type="binding site" evidence="7">
    <location>
        <position position="330"/>
    </location>
    <ligand>
        <name>substrate</name>
        <note>ligand shared with subunit alpha</note>
    </ligand>
</feature>
<keyword evidence="7" id="KW-0496">Mitochondrion</keyword>
<dbReference type="GO" id="GO:0042709">
    <property type="term" value="C:succinate-CoA ligase complex"/>
    <property type="evidence" value="ECO:0007669"/>
    <property type="project" value="TreeGrafter"/>
</dbReference>
<keyword evidence="12" id="KW-1185">Reference proteome</keyword>
<dbReference type="GO" id="GO:0006104">
    <property type="term" value="P:succinyl-CoA metabolic process"/>
    <property type="evidence" value="ECO:0007669"/>
    <property type="project" value="TreeGrafter"/>
</dbReference>
<keyword evidence="6 7" id="KW-0460">Magnesium</keyword>
<dbReference type="HAMAP" id="MF_00558">
    <property type="entry name" value="Succ_CoA_beta"/>
    <property type="match status" value="1"/>
</dbReference>
<dbReference type="InterPro" id="IPR013650">
    <property type="entry name" value="ATP-grasp_succ-CoA_synth-type"/>
</dbReference>
<evidence type="ECO:0000256" key="6">
    <source>
        <dbReference type="ARBA" id="ARBA00022842"/>
    </source>
</evidence>
<proteinExistence type="inferred from homology"/>